<dbReference type="Proteomes" id="UP001497482">
    <property type="component" value="Chromosome 3"/>
</dbReference>
<dbReference type="SUPFAM" id="SSF48366">
    <property type="entry name" value="Ras GEF"/>
    <property type="match status" value="2"/>
</dbReference>
<dbReference type="SMART" id="SM00229">
    <property type="entry name" value="RasGEFN"/>
    <property type="match status" value="1"/>
</dbReference>
<dbReference type="Gene3D" id="3.10.20.90">
    <property type="entry name" value="Phosphatidylinositol 3-kinase Catalytic Subunit, Chain A, domain 1"/>
    <property type="match status" value="1"/>
</dbReference>
<reference evidence="8 9" key="1">
    <citation type="submission" date="2024-04" db="EMBL/GenBank/DDBJ databases">
        <authorList>
            <person name="Waldvogel A.-M."/>
            <person name="Schoenle A."/>
        </authorList>
    </citation>
    <scope>NUCLEOTIDE SEQUENCE [LARGE SCALE GENOMIC DNA]</scope>
</reference>
<dbReference type="PROSITE" id="PS50009">
    <property type="entry name" value="RASGEF_CAT"/>
    <property type="match status" value="1"/>
</dbReference>
<evidence type="ECO:0000259" key="5">
    <source>
        <dbReference type="PROSITE" id="PS50009"/>
    </source>
</evidence>
<dbReference type="CDD" id="cd06224">
    <property type="entry name" value="REM"/>
    <property type="match status" value="1"/>
</dbReference>
<proteinExistence type="predicted"/>
<dbReference type="Gene3D" id="1.20.870.10">
    <property type="entry name" value="Son of sevenless (SoS) protein Chain: S domain 1"/>
    <property type="match status" value="1"/>
</dbReference>
<evidence type="ECO:0000256" key="4">
    <source>
        <dbReference type="SAM" id="MobiDB-lite"/>
    </source>
</evidence>
<dbReference type="EMBL" id="OZ035825">
    <property type="protein sequence ID" value="CAL1602012.1"/>
    <property type="molecule type" value="Genomic_DNA"/>
</dbReference>
<evidence type="ECO:0000259" key="7">
    <source>
        <dbReference type="PROSITE" id="PS50212"/>
    </source>
</evidence>
<dbReference type="SUPFAM" id="SSF54236">
    <property type="entry name" value="Ubiquitin-like"/>
    <property type="match status" value="1"/>
</dbReference>
<dbReference type="GO" id="GO:0007264">
    <property type="term" value="P:small GTPase-mediated signal transduction"/>
    <property type="evidence" value="ECO:0007669"/>
    <property type="project" value="InterPro"/>
</dbReference>
<accession>A0AAV2LI05</accession>
<feature type="compositionally biased region" description="Low complexity" evidence="4">
    <location>
        <begin position="893"/>
        <end position="933"/>
    </location>
</feature>
<dbReference type="InterPro" id="IPR033192">
    <property type="entry name" value="ODAD3"/>
</dbReference>
<dbReference type="CDD" id="cd00155">
    <property type="entry name" value="RasGEF"/>
    <property type="match status" value="1"/>
</dbReference>
<dbReference type="GO" id="GO:0003341">
    <property type="term" value="P:cilium movement"/>
    <property type="evidence" value="ECO:0007669"/>
    <property type="project" value="InterPro"/>
</dbReference>
<evidence type="ECO:0000313" key="8">
    <source>
        <dbReference type="EMBL" id="CAL1602012.1"/>
    </source>
</evidence>
<sequence>MPLSAEACSPPLSEQITELQRKIQLLEGERTAFYESSEASIKKNRELILRLREENTKLYKKQAVAADGDKHVVKGAFHHLDNVPEKDAFRNMSGKTALVALERKLQSKKKRLNAQKHVTGVLQQRVTDLSKEYDRLMHSSKTADLKKREEDSMKLRTLENNLEKTQLKCKEAESITWNYLTLKNQLQEESLDFQGQLDSLEAEILKHREELLNLQTMNREAQMSAEAAKARLQQREELIYKDRKERECYRNKVEEQKTQAEKVERRAQRMAALQPDDLSEAQRSNTGTTGDDNKTISTFEDVLQQIKEATGVTNIQSLQEIAERFVTQKGIHEHLEKLSEKNKITLVQLKEQKETLNQQFEEKKYSGEGKISTDQSVLEDCEQQLQSARRRCEEAKESVSALDKTLTTVQAGVEHLTDKLQHITPALDATAVDATTVDTTAINAAPTDSELVDLLSKCELKLQSLYKELPQKDLSATMKAMDDDKFFLKIEGKLPPLNTRIHLPEDQRQEQFDDEEESGEDEAGAISREALKRESQMIVDSNSFQLNKYDKPASTLTTAFSMEQQVCGRSDAALTVRETRDLRSKVERVRRHLRLRRYVTQDIHTNNEPGVWLRRFQSLDIDREHEDPVQEWGEEEEDGAVFGITLRRDPVVQSPDSPDSAVFSFSQYHTVKLRRLKAASLERLVSHLLDHENQEPDFARVFLSTYRAFTSSTSLIELLFQRDDCMVSSDNTFCHRSGLSPVIRLWLEDFSEDFQEPPLYQSLKLLCSRLKRRVYLRRLAQTAENLLRKLQEQDCAHVSSLQLSDPYLEELLDDSGKHRSVMDFPTRAIAEQLSRLDAELFVKVRPFHCLGCVWSQRDKKENRDLAPTVRATISQFNVVTNCVICSLLCPGTPSSTSSSSTSSCSSTSSSSSPNVSPRSSASFSSPSSSPVSPRTAHTNATHRAHVIERWIAVAQACRELKNFSSLRAILSALQSNAVYRLKKTWAAISRDNMVVFEHLCETFPDENCVLTSREILVEDGNDSPDLKAPQLYPRKMASSGGVIPYLGTYLTVLTMLDTACNDTVEDGLINFEKRRRECEILSQIHQLQASCSHYSFTVNAEITKWLQGHALLTDQESYELSRELEPPIDPCPHSPYSWGHRFRTKKITLLRSGSDGSSRRTHSDQISVCSSGSSSSEELNVPNPYPLRLKLKSLSGSLHNVAEDFSLSSRSPSLSSSSCSSSQPDLSPASLGLDPAPSPDHAHSPAPSPQPLYNKQVDDSCIIRVSVESVSNGNMYKSILLTSQDHTPQVVQRALEKHNMENLSCSEFGLYQILSRGKDKELYIPDKANVFYAMCPTDNYDFVLRPRWKSHSKRFGSNSCHGSQHRTRFGKM</sequence>
<keyword evidence="1 2" id="KW-0344">Guanine-nucleotide releasing factor</keyword>
<name>A0AAV2LI05_KNICA</name>
<dbReference type="SMART" id="SM00314">
    <property type="entry name" value="RA"/>
    <property type="match status" value="1"/>
</dbReference>
<dbReference type="GO" id="GO:0036158">
    <property type="term" value="P:outer dynein arm assembly"/>
    <property type="evidence" value="ECO:0007669"/>
    <property type="project" value="InterPro"/>
</dbReference>
<feature type="region of interest" description="Disordered" evidence="4">
    <location>
        <begin position="252"/>
        <end position="295"/>
    </location>
</feature>
<dbReference type="InterPro" id="IPR029071">
    <property type="entry name" value="Ubiquitin-like_domsf"/>
</dbReference>
<evidence type="ECO:0000259" key="6">
    <source>
        <dbReference type="PROSITE" id="PS50200"/>
    </source>
</evidence>
<dbReference type="InterPro" id="IPR000651">
    <property type="entry name" value="Ras-like_Gua-exchang_fac_N"/>
</dbReference>
<organism evidence="8 9">
    <name type="scientific">Knipowitschia caucasica</name>
    <name type="common">Caucasian dwarf goby</name>
    <name type="synonym">Pomatoschistus caucasicus</name>
    <dbReference type="NCBI Taxonomy" id="637954"/>
    <lineage>
        <taxon>Eukaryota</taxon>
        <taxon>Metazoa</taxon>
        <taxon>Chordata</taxon>
        <taxon>Craniata</taxon>
        <taxon>Vertebrata</taxon>
        <taxon>Euteleostomi</taxon>
        <taxon>Actinopterygii</taxon>
        <taxon>Neopterygii</taxon>
        <taxon>Teleostei</taxon>
        <taxon>Neoteleostei</taxon>
        <taxon>Acanthomorphata</taxon>
        <taxon>Gobiaria</taxon>
        <taxon>Gobiiformes</taxon>
        <taxon>Gobioidei</taxon>
        <taxon>Gobiidae</taxon>
        <taxon>Gobiinae</taxon>
        <taxon>Knipowitschia</taxon>
    </lineage>
</organism>
<dbReference type="PROSITE" id="PS50200">
    <property type="entry name" value="RA"/>
    <property type="match status" value="1"/>
</dbReference>
<protein>
    <recommendedName>
        <fullName evidence="10">Ral guanine nucleotide dissociation stimulator-like 1</fullName>
    </recommendedName>
</protein>
<dbReference type="PROSITE" id="PS50212">
    <property type="entry name" value="RASGEF_NTER"/>
    <property type="match status" value="1"/>
</dbReference>
<feature type="compositionally biased region" description="Basic and acidic residues" evidence="4">
    <location>
        <begin position="252"/>
        <end position="267"/>
    </location>
</feature>
<dbReference type="PANTHER" id="PTHR46518">
    <property type="entry name" value="COILED-COIL DOMAIN-CONTAINING PROTEIN 151"/>
    <property type="match status" value="1"/>
</dbReference>
<feature type="region of interest" description="Disordered" evidence="4">
    <location>
        <begin position="1151"/>
        <end position="1182"/>
    </location>
</feature>
<dbReference type="GO" id="GO:0005085">
    <property type="term" value="F:guanyl-nucleotide exchange factor activity"/>
    <property type="evidence" value="ECO:0007669"/>
    <property type="project" value="UniProtKB-KW"/>
</dbReference>
<dbReference type="InterPro" id="IPR000159">
    <property type="entry name" value="RA_dom"/>
</dbReference>
<dbReference type="Gene3D" id="1.10.840.10">
    <property type="entry name" value="Ras guanine-nucleotide exchange factors catalytic domain"/>
    <property type="match status" value="1"/>
</dbReference>
<feature type="compositionally biased region" description="Acidic residues" evidence="4">
    <location>
        <begin position="512"/>
        <end position="523"/>
    </location>
</feature>
<evidence type="ECO:0000256" key="3">
    <source>
        <dbReference type="SAM" id="Coils"/>
    </source>
</evidence>
<feature type="domain" description="Ras-associating" evidence="6">
    <location>
        <begin position="1259"/>
        <end position="1349"/>
    </location>
</feature>
<dbReference type="InterPro" id="IPR036964">
    <property type="entry name" value="RASGEF_cat_dom_sf"/>
</dbReference>
<evidence type="ECO:0000313" key="9">
    <source>
        <dbReference type="Proteomes" id="UP001497482"/>
    </source>
</evidence>
<feature type="region of interest" description="Disordered" evidence="4">
    <location>
        <begin position="503"/>
        <end position="523"/>
    </location>
</feature>
<dbReference type="Pfam" id="PF00788">
    <property type="entry name" value="RA"/>
    <property type="match status" value="1"/>
</dbReference>
<gene>
    <name evidence="8" type="ORF">KC01_LOCUS29861</name>
</gene>
<feature type="region of interest" description="Disordered" evidence="4">
    <location>
        <begin position="1208"/>
        <end position="1254"/>
    </location>
</feature>
<dbReference type="PANTHER" id="PTHR46518:SF1">
    <property type="entry name" value="OUTER DYNEIN ARM-DOCKING COMPLEX SUBUNIT 3"/>
    <property type="match status" value="1"/>
</dbReference>
<evidence type="ECO:0000256" key="2">
    <source>
        <dbReference type="PROSITE-ProRule" id="PRU00168"/>
    </source>
</evidence>
<dbReference type="Pfam" id="PF00618">
    <property type="entry name" value="RasGEF_N"/>
    <property type="match status" value="1"/>
</dbReference>
<dbReference type="GO" id="GO:0097542">
    <property type="term" value="C:ciliary tip"/>
    <property type="evidence" value="ECO:0007669"/>
    <property type="project" value="TreeGrafter"/>
</dbReference>
<dbReference type="InterPro" id="IPR023578">
    <property type="entry name" value="Ras_GEF_dom_sf"/>
</dbReference>
<dbReference type="GO" id="GO:0036064">
    <property type="term" value="C:ciliary basal body"/>
    <property type="evidence" value="ECO:0007669"/>
    <property type="project" value="TreeGrafter"/>
</dbReference>
<dbReference type="SMART" id="SM00147">
    <property type="entry name" value="RasGEF"/>
    <property type="match status" value="1"/>
</dbReference>
<feature type="region of interest" description="Disordered" evidence="4">
    <location>
        <begin position="893"/>
        <end position="939"/>
    </location>
</feature>
<dbReference type="InterPro" id="IPR001895">
    <property type="entry name" value="RASGEF_cat_dom"/>
</dbReference>
<evidence type="ECO:0008006" key="10">
    <source>
        <dbReference type="Google" id="ProtNLM"/>
    </source>
</evidence>
<dbReference type="Pfam" id="PF00617">
    <property type="entry name" value="RasGEF"/>
    <property type="match status" value="1"/>
</dbReference>
<keyword evidence="3" id="KW-0175">Coiled coil</keyword>
<feature type="domain" description="Ras-GEF" evidence="5">
    <location>
        <begin position="825"/>
        <end position="1127"/>
    </location>
</feature>
<dbReference type="GO" id="GO:0035253">
    <property type="term" value="C:ciliary rootlet"/>
    <property type="evidence" value="ECO:0007669"/>
    <property type="project" value="TreeGrafter"/>
</dbReference>
<feature type="compositionally biased region" description="Low complexity" evidence="4">
    <location>
        <begin position="1164"/>
        <end position="1176"/>
    </location>
</feature>
<keyword evidence="9" id="KW-1185">Reference proteome</keyword>
<feature type="coiled-coil region" evidence="3">
    <location>
        <begin position="335"/>
        <end position="405"/>
    </location>
</feature>
<feature type="compositionally biased region" description="Polar residues" evidence="4">
    <location>
        <begin position="281"/>
        <end position="295"/>
    </location>
</feature>
<feature type="domain" description="N-terminal Ras-GEF" evidence="7">
    <location>
        <begin position="672"/>
        <end position="791"/>
    </location>
</feature>
<feature type="compositionally biased region" description="Low complexity" evidence="4">
    <location>
        <begin position="1208"/>
        <end position="1235"/>
    </location>
</feature>
<evidence type="ECO:0000256" key="1">
    <source>
        <dbReference type="ARBA" id="ARBA00022658"/>
    </source>
</evidence>
<dbReference type="CDD" id="cd00153">
    <property type="entry name" value="RA_RalGDS_like"/>
    <property type="match status" value="1"/>
</dbReference>